<dbReference type="AlphaFoldDB" id="A0A9W9FYV6"/>
<comment type="caution">
    <text evidence="1">The sequence shown here is derived from an EMBL/GenBank/DDBJ whole genome shotgun (WGS) entry which is preliminary data.</text>
</comment>
<gene>
    <name evidence="1" type="ORF">N7456_005645</name>
</gene>
<dbReference type="EMBL" id="JAPQKH010000003">
    <property type="protein sequence ID" value="KAJ5108970.1"/>
    <property type="molecule type" value="Genomic_DNA"/>
</dbReference>
<keyword evidence="2" id="KW-1185">Reference proteome</keyword>
<proteinExistence type="predicted"/>
<accession>A0A9W9FYV6</accession>
<organism evidence="1 2">
    <name type="scientific">Penicillium angulare</name>
    <dbReference type="NCBI Taxonomy" id="116970"/>
    <lineage>
        <taxon>Eukaryota</taxon>
        <taxon>Fungi</taxon>
        <taxon>Dikarya</taxon>
        <taxon>Ascomycota</taxon>
        <taxon>Pezizomycotina</taxon>
        <taxon>Eurotiomycetes</taxon>
        <taxon>Eurotiomycetidae</taxon>
        <taxon>Eurotiales</taxon>
        <taxon>Aspergillaceae</taxon>
        <taxon>Penicillium</taxon>
    </lineage>
</organism>
<protein>
    <submittedName>
        <fullName evidence="1">Uncharacterized protein</fullName>
    </submittedName>
</protein>
<evidence type="ECO:0000313" key="1">
    <source>
        <dbReference type="EMBL" id="KAJ5108970.1"/>
    </source>
</evidence>
<dbReference type="Proteomes" id="UP001149165">
    <property type="component" value="Unassembled WGS sequence"/>
</dbReference>
<name>A0A9W9FYV6_9EURO</name>
<reference evidence="1" key="1">
    <citation type="submission" date="2022-11" db="EMBL/GenBank/DDBJ databases">
        <authorList>
            <person name="Petersen C."/>
        </authorList>
    </citation>
    <scope>NUCLEOTIDE SEQUENCE</scope>
    <source>
        <strain evidence="1">IBT 30069</strain>
    </source>
</reference>
<reference evidence="1" key="2">
    <citation type="journal article" date="2023" name="IMA Fungus">
        <title>Comparative genomic study of the Penicillium genus elucidates a diverse pangenome and 15 lateral gene transfer events.</title>
        <authorList>
            <person name="Petersen C."/>
            <person name="Sorensen T."/>
            <person name="Nielsen M.R."/>
            <person name="Sondergaard T.E."/>
            <person name="Sorensen J.L."/>
            <person name="Fitzpatrick D.A."/>
            <person name="Frisvad J.C."/>
            <person name="Nielsen K.L."/>
        </authorList>
    </citation>
    <scope>NUCLEOTIDE SEQUENCE</scope>
    <source>
        <strain evidence="1">IBT 30069</strain>
    </source>
</reference>
<sequence length="219" mass="26027">MFHAHCWEVLAHLLGKEYIEKRPGQLVRAAKEYQRSKRLKYGTSIANHENPYFWQIYDPKKVMHTKNHETQKCDDFRSPWIVPEVQRAIESARRGMVKARNMNSYLTRLPLEIVLLVVEILCPSEYTRFDIENTQNMISAFALDLPRSYWKRRLQSYRPLFFELDLLTEADSDALDWQILVLKLMGLLKDKDGYICSGLQGRHRLLKPIQRIKRKLHEL</sequence>
<dbReference type="OrthoDB" id="4524525at2759"/>
<evidence type="ECO:0000313" key="2">
    <source>
        <dbReference type="Proteomes" id="UP001149165"/>
    </source>
</evidence>